<reference evidence="1" key="2">
    <citation type="submission" date="2022-06" db="UniProtKB">
        <authorList>
            <consortium name="EnsemblMetazoa"/>
        </authorList>
    </citation>
    <scope>IDENTIFICATION</scope>
</reference>
<protein>
    <submittedName>
        <fullName evidence="1">Uncharacterized protein</fullName>
    </submittedName>
</protein>
<dbReference type="AlphaFoldDB" id="A0A8R1TZ55"/>
<proteinExistence type="predicted"/>
<reference evidence="2" key="1">
    <citation type="submission" date="2013-10" db="EMBL/GenBank/DDBJ databases">
        <title>Genome sequencing of Onchocerca volvulus.</title>
        <authorList>
            <person name="Cotton J."/>
            <person name="Tsai J."/>
            <person name="Stanley E."/>
            <person name="Tracey A."/>
            <person name="Holroyd N."/>
            <person name="Lustigman S."/>
            <person name="Berriman M."/>
        </authorList>
    </citation>
    <scope>NUCLEOTIDE SEQUENCE</scope>
</reference>
<sequence>MDAIISKDSAVERISKFKATVANDASNLSPSDKARENLLSVDQATEWGQLSQSIFIHSNSALSITMDHISSFLLMYISFYGYA</sequence>
<dbReference type="EMBL" id="CMVM020000023">
    <property type="status" value="NOT_ANNOTATED_CDS"/>
    <property type="molecule type" value="Genomic_DNA"/>
</dbReference>
<dbReference type="Proteomes" id="UP000024404">
    <property type="component" value="Unassembled WGS sequence"/>
</dbReference>
<organism evidence="1 2">
    <name type="scientific">Onchocerca volvulus</name>
    <dbReference type="NCBI Taxonomy" id="6282"/>
    <lineage>
        <taxon>Eukaryota</taxon>
        <taxon>Metazoa</taxon>
        <taxon>Ecdysozoa</taxon>
        <taxon>Nematoda</taxon>
        <taxon>Chromadorea</taxon>
        <taxon>Rhabditida</taxon>
        <taxon>Spirurina</taxon>
        <taxon>Spiruromorpha</taxon>
        <taxon>Filarioidea</taxon>
        <taxon>Onchocercidae</taxon>
        <taxon>Onchocerca</taxon>
    </lineage>
</organism>
<name>A0A8R1TZ55_ONCVO</name>
<dbReference type="EnsemblMetazoa" id="OVOC850.1">
    <property type="protein sequence ID" value="OVOC850.1"/>
    <property type="gene ID" value="WBGene00237659"/>
</dbReference>
<accession>A0A8R1TZ55</accession>
<evidence type="ECO:0000313" key="2">
    <source>
        <dbReference type="Proteomes" id="UP000024404"/>
    </source>
</evidence>
<evidence type="ECO:0000313" key="1">
    <source>
        <dbReference type="EnsemblMetazoa" id="OVOC850.1"/>
    </source>
</evidence>
<keyword evidence="2" id="KW-1185">Reference proteome</keyword>